<dbReference type="InterPro" id="IPR029526">
    <property type="entry name" value="PGBD"/>
</dbReference>
<gene>
    <name evidence="2" type="ORF">Fcan01_19871</name>
</gene>
<dbReference type="PANTHER" id="PTHR46599:SF3">
    <property type="entry name" value="PIGGYBAC TRANSPOSABLE ELEMENT-DERIVED PROTEIN 4"/>
    <property type="match status" value="1"/>
</dbReference>
<name>A0A226DL73_FOLCA</name>
<proteinExistence type="predicted"/>
<evidence type="ECO:0000313" key="3">
    <source>
        <dbReference type="Proteomes" id="UP000198287"/>
    </source>
</evidence>
<keyword evidence="3" id="KW-1185">Reference proteome</keyword>
<dbReference type="Pfam" id="PF13843">
    <property type="entry name" value="DDE_Tnp_1_7"/>
    <property type="match status" value="1"/>
</dbReference>
<dbReference type="EMBL" id="LNIX01000018">
    <property type="protein sequence ID" value="OXA45417.1"/>
    <property type="molecule type" value="Genomic_DNA"/>
</dbReference>
<reference evidence="2 3" key="1">
    <citation type="submission" date="2015-12" db="EMBL/GenBank/DDBJ databases">
        <title>The genome of Folsomia candida.</title>
        <authorList>
            <person name="Faddeeva A."/>
            <person name="Derks M.F."/>
            <person name="Anvar Y."/>
            <person name="Smit S."/>
            <person name="Van Straalen N."/>
            <person name="Roelofs D."/>
        </authorList>
    </citation>
    <scope>NUCLEOTIDE SEQUENCE [LARGE SCALE GENOMIC DNA]</scope>
    <source>
        <strain evidence="2 3">VU population</strain>
        <tissue evidence="2">Whole body</tissue>
    </source>
</reference>
<comment type="caution">
    <text evidence="2">The sequence shown here is derived from an EMBL/GenBank/DDBJ whole genome shotgun (WGS) entry which is preliminary data.</text>
</comment>
<dbReference type="Proteomes" id="UP000198287">
    <property type="component" value="Unassembled WGS sequence"/>
</dbReference>
<organism evidence="2 3">
    <name type="scientific">Folsomia candida</name>
    <name type="common">Springtail</name>
    <dbReference type="NCBI Taxonomy" id="158441"/>
    <lineage>
        <taxon>Eukaryota</taxon>
        <taxon>Metazoa</taxon>
        <taxon>Ecdysozoa</taxon>
        <taxon>Arthropoda</taxon>
        <taxon>Hexapoda</taxon>
        <taxon>Collembola</taxon>
        <taxon>Entomobryomorpha</taxon>
        <taxon>Isotomoidea</taxon>
        <taxon>Isotomidae</taxon>
        <taxon>Proisotominae</taxon>
        <taxon>Folsomia</taxon>
    </lineage>
</organism>
<dbReference type="AlphaFoldDB" id="A0A226DL73"/>
<dbReference type="OrthoDB" id="5876240at2759"/>
<evidence type="ECO:0000313" key="2">
    <source>
        <dbReference type="EMBL" id="OXA45417.1"/>
    </source>
</evidence>
<accession>A0A226DL73</accession>
<dbReference type="PANTHER" id="PTHR46599">
    <property type="entry name" value="PIGGYBAC TRANSPOSABLE ELEMENT-DERIVED PROTEIN 4"/>
    <property type="match status" value="1"/>
</dbReference>
<protein>
    <submittedName>
        <fullName evidence="2">PiggyBac transposable element-derived protein 4</fullName>
    </submittedName>
</protein>
<evidence type="ECO:0000259" key="1">
    <source>
        <dbReference type="Pfam" id="PF13843"/>
    </source>
</evidence>
<feature type="domain" description="PiggyBac transposable element-derived protein" evidence="1">
    <location>
        <begin position="99"/>
        <end position="448"/>
    </location>
</feature>
<sequence length="491" mass="57249">MFPITLTNSGVVEAEEIEESGQELGDFVPAWVEEEGVEDNDGEKELLQFDPIDDNDEEPVANFDNIAWEGDHEYFFSEASEFMDPERFVQDVEINGTSTPYSILRKFMTDEVIREIIHQTNLYAVQRKIPQWKHLTVAEFWNFLALHVLTGIVQKPSLKDYWSINMLISTHYFGDTMSRNRFLQILRGLHFVNIEDPDLDTTNRFHKLGTILPDIVNNFRRAVNPGEFLTLDEELMPFRGRLSFRQYNPKKRGRFGIESFLLMDAEKKYVLDILPYQGRSTPIFDQAWIAAYGFGGATALTLLRKGYFNKNHRLVLDNYFQSPTLAKVLVRLEVFVLGTVRKNRKFMPRFVDPITKKPNKITQGEVETFSDGDMLLERWGDRREVFMLNTFIDHRMEECNSGNPANQRLKPASVLVYNKVMGAVDNMDAMIRPYQALRKTTKWYRKYYFKQSGSEEFFRTATKTKERKVVKPGTLSSVNSRRQWKNQAVKL</sequence>